<accession>A0A087TC64</accession>
<dbReference type="EMBL" id="KK114556">
    <property type="protein sequence ID" value="KFM62703.1"/>
    <property type="molecule type" value="Genomic_DNA"/>
</dbReference>
<feature type="non-terminal residue" evidence="1">
    <location>
        <position position="1"/>
    </location>
</feature>
<proteinExistence type="predicted"/>
<reference evidence="1 2" key="1">
    <citation type="submission" date="2013-11" db="EMBL/GenBank/DDBJ databases">
        <title>Genome sequencing of Stegodyphus mimosarum.</title>
        <authorList>
            <person name="Bechsgaard J."/>
        </authorList>
    </citation>
    <scope>NUCLEOTIDE SEQUENCE [LARGE SCALE GENOMIC DNA]</scope>
</reference>
<dbReference type="AlphaFoldDB" id="A0A087TC64"/>
<gene>
    <name evidence="1" type="ORF">X975_05396</name>
</gene>
<name>A0A087TC64_STEMI</name>
<protein>
    <submittedName>
        <fullName evidence="1">Uncharacterized protein</fullName>
    </submittedName>
</protein>
<organism evidence="1 2">
    <name type="scientific">Stegodyphus mimosarum</name>
    <name type="common">African social velvet spider</name>
    <dbReference type="NCBI Taxonomy" id="407821"/>
    <lineage>
        <taxon>Eukaryota</taxon>
        <taxon>Metazoa</taxon>
        <taxon>Ecdysozoa</taxon>
        <taxon>Arthropoda</taxon>
        <taxon>Chelicerata</taxon>
        <taxon>Arachnida</taxon>
        <taxon>Araneae</taxon>
        <taxon>Araneomorphae</taxon>
        <taxon>Entelegynae</taxon>
        <taxon>Eresoidea</taxon>
        <taxon>Eresidae</taxon>
        <taxon>Stegodyphus</taxon>
    </lineage>
</organism>
<sequence>KIVYLISKYCFLIFKILEFQDKVSRIRPTFSNKSSLTTLPFSMASLIFSRISSKCFFSLFLNSS</sequence>
<evidence type="ECO:0000313" key="2">
    <source>
        <dbReference type="Proteomes" id="UP000054359"/>
    </source>
</evidence>
<keyword evidence="2" id="KW-1185">Reference proteome</keyword>
<evidence type="ECO:0000313" key="1">
    <source>
        <dbReference type="EMBL" id="KFM62703.1"/>
    </source>
</evidence>
<dbReference type="Proteomes" id="UP000054359">
    <property type="component" value="Unassembled WGS sequence"/>
</dbReference>
<feature type="non-terminal residue" evidence="1">
    <location>
        <position position="64"/>
    </location>
</feature>